<keyword evidence="9" id="KW-1185">Reference proteome</keyword>
<name>A0A0B1P3P0_UNCNE</name>
<dbReference type="InterPro" id="IPR011701">
    <property type="entry name" value="MFS"/>
</dbReference>
<keyword evidence="3 6" id="KW-1133">Transmembrane helix</keyword>
<proteinExistence type="predicted"/>
<sequence length="588" mass="63936">MPSISLQAVKTEAPPDYRPPSSASWQDEPLKMEKKHNRNASSSPSENDDLAHIVDHDPRTAVRPLSGYHLPIVLFILVFGLFLSTVETSITATALVKIGIYFNDSYTANWVVLSYLLTYMGFSVIFARLSDAIGRKFAILLSWLIFGFFSLASGLSTSLTQLIIFRSFQGIGGSGLFTMAMTVAPQVTPVKYWGLLSGSLGAALACSSLIGPIAGGVITQRFGWRWIYLYNAPCAAMIIIPFLLSWPKDRPHANQSRSLLLTQVDVPGALLLLSASTLLVFALDQGGSYRLNWNSTTIILCLLTSALCGIMFICWIIFVEAGKCRINIKPIFSLKSSLVRPIGPAIALSFMSGFPFFIVMINLPIRFQILNGNSPTMAGVHLMPLLALSATGSCIGGLFSVSKNRTYYTLVFAFVLMCLGTGLLSTIPNSRVISHLQYLYQAILGLGIGLSLSSITVMTGLASNYESIASVNGAVNQARVLGGSIGLSVANIILNNEISNKLTGILTPMELTDLQQSLNTAIKLAPSKQLEVVRVYASSFNSQMRICLYLSIFGFFVSHLTYKRVPASVRAYQAQQEAMNNNDQVNQP</sequence>
<dbReference type="InterPro" id="IPR036259">
    <property type="entry name" value="MFS_trans_sf"/>
</dbReference>
<evidence type="ECO:0000256" key="1">
    <source>
        <dbReference type="ARBA" id="ARBA00004141"/>
    </source>
</evidence>
<dbReference type="OMA" id="IVTHRIM"/>
<feature type="domain" description="Major facilitator superfamily (MFS) profile" evidence="7">
    <location>
        <begin position="73"/>
        <end position="562"/>
    </location>
</feature>
<feature type="transmembrane region" description="Helical" evidence="6">
    <location>
        <begin position="162"/>
        <end position="180"/>
    </location>
</feature>
<evidence type="ECO:0000256" key="2">
    <source>
        <dbReference type="ARBA" id="ARBA00022692"/>
    </source>
</evidence>
<evidence type="ECO:0000256" key="4">
    <source>
        <dbReference type="ARBA" id="ARBA00023136"/>
    </source>
</evidence>
<accession>A0A0B1P3P0</accession>
<keyword evidence="4 6" id="KW-0472">Membrane</keyword>
<dbReference type="Pfam" id="PF07690">
    <property type="entry name" value="MFS_1"/>
    <property type="match status" value="1"/>
</dbReference>
<evidence type="ECO:0000259" key="7">
    <source>
        <dbReference type="PROSITE" id="PS50850"/>
    </source>
</evidence>
<keyword evidence="2 6" id="KW-0812">Transmembrane</keyword>
<comment type="caution">
    <text evidence="8">The sequence shown here is derived from an EMBL/GenBank/DDBJ whole genome shotgun (WGS) entry which is preliminary data.</text>
</comment>
<feature type="transmembrane region" description="Helical" evidence="6">
    <location>
        <begin position="295"/>
        <end position="318"/>
    </location>
</feature>
<dbReference type="Proteomes" id="UP000030854">
    <property type="component" value="Unassembled WGS sequence"/>
</dbReference>
<evidence type="ECO:0000256" key="5">
    <source>
        <dbReference type="SAM" id="MobiDB-lite"/>
    </source>
</evidence>
<dbReference type="GO" id="GO:0005886">
    <property type="term" value="C:plasma membrane"/>
    <property type="evidence" value="ECO:0007669"/>
    <property type="project" value="TreeGrafter"/>
</dbReference>
<feature type="region of interest" description="Disordered" evidence="5">
    <location>
        <begin position="1"/>
        <end position="49"/>
    </location>
</feature>
<evidence type="ECO:0000256" key="6">
    <source>
        <dbReference type="SAM" id="Phobius"/>
    </source>
</evidence>
<dbReference type="Gene3D" id="1.20.1720.10">
    <property type="entry name" value="Multidrug resistance protein D"/>
    <property type="match status" value="1"/>
</dbReference>
<reference evidence="8 9" key="1">
    <citation type="journal article" date="2014" name="BMC Genomics">
        <title>Adaptive genomic structural variation in the grape powdery mildew pathogen, Erysiphe necator.</title>
        <authorList>
            <person name="Jones L."/>
            <person name="Riaz S."/>
            <person name="Morales-Cruz A."/>
            <person name="Amrine K.C."/>
            <person name="McGuire B."/>
            <person name="Gubler W.D."/>
            <person name="Walker M.A."/>
            <person name="Cantu D."/>
        </authorList>
    </citation>
    <scope>NUCLEOTIDE SEQUENCE [LARGE SCALE GENOMIC DNA]</scope>
    <source>
        <strain evidence="9">c</strain>
    </source>
</reference>
<dbReference type="AlphaFoldDB" id="A0A0B1P3P0"/>
<feature type="transmembrane region" description="Helical" evidence="6">
    <location>
        <begin position="192"/>
        <end position="214"/>
    </location>
</feature>
<feature type="transmembrane region" description="Helical" evidence="6">
    <location>
        <begin position="381"/>
        <end position="400"/>
    </location>
</feature>
<feature type="transmembrane region" description="Helical" evidence="6">
    <location>
        <begin position="226"/>
        <end position="246"/>
    </location>
</feature>
<protein>
    <submittedName>
        <fullName evidence="8">Putative msf multidrug transporter</fullName>
    </submittedName>
</protein>
<feature type="transmembrane region" description="Helical" evidence="6">
    <location>
        <begin position="439"/>
        <end position="462"/>
    </location>
</feature>
<dbReference type="STRING" id="52586.A0A0B1P3P0"/>
<feature type="transmembrane region" description="Helical" evidence="6">
    <location>
        <begin position="338"/>
        <end position="361"/>
    </location>
</feature>
<dbReference type="Gene3D" id="1.20.1250.20">
    <property type="entry name" value="MFS general substrate transporter like domains"/>
    <property type="match status" value="1"/>
</dbReference>
<feature type="transmembrane region" description="Helical" evidence="6">
    <location>
        <begin position="258"/>
        <end position="283"/>
    </location>
</feature>
<dbReference type="SUPFAM" id="SSF103473">
    <property type="entry name" value="MFS general substrate transporter"/>
    <property type="match status" value="1"/>
</dbReference>
<feature type="transmembrane region" description="Helical" evidence="6">
    <location>
        <begin position="407"/>
        <end position="427"/>
    </location>
</feature>
<feature type="transmembrane region" description="Helical" evidence="6">
    <location>
        <begin position="68"/>
        <end position="86"/>
    </location>
</feature>
<feature type="transmembrane region" description="Helical" evidence="6">
    <location>
        <begin position="106"/>
        <end position="125"/>
    </location>
</feature>
<comment type="subcellular location">
    <subcellularLocation>
        <location evidence="1">Membrane</location>
        <topology evidence="1">Multi-pass membrane protein</topology>
    </subcellularLocation>
</comment>
<dbReference type="PROSITE" id="PS50850">
    <property type="entry name" value="MFS"/>
    <property type="match status" value="1"/>
</dbReference>
<dbReference type="PANTHER" id="PTHR23501:SF43">
    <property type="entry name" value="MULTIDRUG TRANSPORTER, PUTATIVE (AFU_ORTHOLOGUE AFUA_6G03040)-RELATED"/>
    <property type="match status" value="1"/>
</dbReference>
<evidence type="ECO:0000313" key="8">
    <source>
        <dbReference type="EMBL" id="KHJ31566.1"/>
    </source>
</evidence>
<dbReference type="PANTHER" id="PTHR23501">
    <property type="entry name" value="MAJOR FACILITATOR SUPERFAMILY"/>
    <property type="match status" value="1"/>
</dbReference>
<feature type="transmembrane region" description="Helical" evidence="6">
    <location>
        <begin position="137"/>
        <end position="156"/>
    </location>
</feature>
<dbReference type="HOGENOM" id="CLU_000960_22_2_1"/>
<organism evidence="8 9">
    <name type="scientific">Uncinula necator</name>
    <name type="common">Grape powdery mildew</name>
    <dbReference type="NCBI Taxonomy" id="52586"/>
    <lineage>
        <taxon>Eukaryota</taxon>
        <taxon>Fungi</taxon>
        <taxon>Dikarya</taxon>
        <taxon>Ascomycota</taxon>
        <taxon>Pezizomycotina</taxon>
        <taxon>Leotiomycetes</taxon>
        <taxon>Erysiphales</taxon>
        <taxon>Erysiphaceae</taxon>
        <taxon>Erysiphe</taxon>
    </lineage>
</organism>
<dbReference type="InterPro" id="IPR020846">
    <property type="entry name" value="MFS_dom"/>
</dbReference>
<dbReference type="GO" id="GO:0022857">
    <property type="term" value="F:transmembrane transporter activity"/>
    <property type="evidence" value="ECO:0007669"/>
    <property type="project" value="InterPro"/>
</dbReference>
<dbReference type="EMBL" id="JNVN01002773">
    <property type="protein sequence ID" value="KHJ31566.1"/>
    <property type="molecule type" value="Genomic_DNA"/>
</dbReference>
<evidence type="ECO:0000256" key="3">
    <source>
        <dbReference type="ARBA" id="ARBA00022989"/>
    </source>
</evidence>
<gene>
    <name evidence="8" type="ORF">EV44_g5270</name>
</gene>
<evidence type="ECO:0000313" key="9">
    <source>
        <dbReference type="Proteomes" id="UP000030854"/>
    </source>
</evidence>